<organism evidence="15 16">
    <name type="scientific">Parvibaculum sedimenti</name>
    <dbReference type="NCBI Taxonomy" id="2608632"/>
    <lineage>
        <taxon>Bacteria</taxon>
        <taxon>Pseudomonadati</taxon>
        <taxon>Pseudomonadota</taxon>
        <taxon>Alphaproteobacteria</taxon>
        <taxon>Hyphomicrobiales</taxon>
        <taxon>Parvibaculaceae</taxon>
        <taxon>Parvibaculum</taxon>
    </lineage>
</organism>
<dbReference type="FunFam" id="1.10.287.130:FF:000038">
    <property type="entry name" value="Sensory transduction histidine kinase"/>
    <property type="match status" value="1"/>
</dbReference>
<evidence type="ECO:0000313" key="16">
    <source>
        <dbReference type="Proteomes" id="UP000468901"/>
    </source>
</evidence>
<dbReference type="PRINTS" id="PR00344">
    <property type="entry name" value="BCTRLSENSOR"/>
</dbReference>
<feature type="domain" description="PAC" evidence="14">
    <location>
        <begin position="104"/>
        <end position="156"/>
    </location>
</feature>
<dbReference type="SUPFAM" id="SSF55785">
    <property type="entry name" value="PYP-like sensor domain (PAS domain)"/>
    <property type="match status" value="1"/>
</dbReference>
<evidence type="ECO:0000256" key="7">
    <source>
        <dbReference type="ARBA" id="ARBA00022777"/>
    </source>
</evidence>
<evidence type="ECO:0000313" key="15">
    <source>
        <dbReference type="EMBL" id="KAB7742128.1"/>
    </source>
</evidence>
<comment type="catalytic activity">
    <reaction evidence="1">
        <text>ATP + protein L-histidine = ADP + protein N-phospho-L-histidine.</text>
        <dbReference type="EC" id="2.7.13.3"/>
    </reaction>
</comment>
<dbReference type="PANTHER" id="PTHR43047">
    <property type="entry name" value="TWO-COMPONENT HISTIDINE PROTEIN KINASE"/>
    <property type="match status" value="1"/>
</dbReference>
<feature type="coiled-coil region" evidence="12">
    <location>
        <begin position="147"/>
        <end position="174"/>
    </location>
</feature>
<dbReference type="CDD" id="cd00082">
    <property type="entry name" value="HisKA"/>
    <property type="match status" value="1"/>
</dbReference>
<dbReference type="InterPro" id="IPR004358">
    <property type="entry name" value="Sig_transdc_His_kin-like_C"/>
</dbReference>
<gene>
    <name evidence="15" type="ORF">F2P47_02315</name>
</gene>
<dbReference type="InterPro" id="IPR005467">
    <property type="entry name" value="His_kinase_dom"/>
</dbReference>
<dbReference type="PANTHER" id="PTHR43047:SF72">
    <property type="entry name" value="OSMOSENSING HISTIDINE PROTEIN KINASE SLN1"/>
    <property type="match status" value="1"/>
</dbReference>
<dbReference type="InterPro" id="IPR036890">
    <property type="entry name" value="HATPase_C_sf"/>
</dbReference>
<comment type="subcellular location">
    <subcellularLocation>
        <location evidence="2">Membrane</location>
    </subcellularLocation>
</comment>
<dbReference type="PROSITE" id="PS50109">
    <property type="entry name" value="HIS_KIN"/>
    <property type="match status" value="1"/>
</dbReference>
<dbReference type="EC" id="2.7.13.3" evidence="3"/>
<keyword evidence="11" id="KW-0131">Cell cycle</keyword>
<dbReference type="PROSITE" id="PS50113">
    <property type="entry name" value="PAC"/>
    <property type="match status" value="1"/>
</dbReference>
<dbReference type="InterPro" id="IPR000700">
    <property type="entry name" value="PAS-assoc_C"/>
</dbReference>
<dbReference type="InterPro" id="IPR036097">
    <property type="entry name" value="HisK_dim/P_sf"/>
</dbReference>
<comment type="caution">
    <text evidence="15">The sequence shown here is derived from an EMBL/GenBank/DDBJ whole genome shotgun (WGS) entry which is preliminary data.</text>
</comment>
<dbReference type="FunFam" id="3.30.565.10:FF:000010">
    <property type="entry name" value="Sensor histidine kinase RcsC"/>
    <property type="match status" value="1"/>
</dbReference>
<evidence type="ECO:0000259" key="13">
    <source>
        <dbReference type="PROSITE" id="PS50109"/>
    </source>
</evidence>
<evidence type="ECO:0000256" key="9">
    <source>
        <dbReference type="ARBA" id="ARBA00023012"/>
    </source>
</evidence>
<keyword evidence="6" id="KW-0547">Nucleotide-binding</keyword>
<dbReference type="Gene3D" id="1.10.287.130">
    <property type="match status" value="1"/>
</dbReference>
<evidence type="ECO:0000256" key="8">
    <source>
        <dbReference type="ARBA" id="ARBA00022840"/>
    </source>
</evidence>
<dbReference type="InterPro" id="IPR035965">
    <property type="entry name" value="PAS-like_dom_sf"/>
</dbReference>
<reference evidence="15 16" key="1">
    <citation type="submission" date="2019-09" db="EMBL/GenBank/DDBJ databases">
        <title>Parvibaculum sedimenti sp. nov., isolated from sediment.</title>
        <authorList>
            <person name="Wang Y."/>
        </authorList>
    </citation>
    <scope>NUCLEOTIDE SEQUENCE [LARGE SCALE GENOMIC DNA]</scope>
    <source>
        <strain evidence="15 16">HXT-9</strain>
    </source>
</reference>
<dbReference type="SUPFAM" id="SSF55874">
    <property type="entry name" value="ATPase domain of HSP90 chaperone/DNA topoisomerase II/histidine kinase"/>
    <property type="match status" value="1"/>
</dbReference>
<dbReference type="InterPro" id="IPR000014">
    <property type="entry name" value="PAS"/>
</dbReference>
<sequence length="402" mass="44475">MSAMTRQQRLAQLSQFEGIGAHVPADMSSPEVYRGMFEHAIWGIFQTTPDGYYLAANPALARIYGYESPACMLHALTDIGRQLYVDPHRRDEFVRLMRETGVVSGFESQVYRRDGEVIWISECCREVRSAAGALLYYEGTVEDITIRKNAERDLQRAKEQAEAANRAKSAFLANMSHELRTPLNAILGFAQILRDGILGPLGEPKYQEYAGDIYRSGKHLLDVINDILDLTKIEGGHLKLDEQDVDVGNVFAACERLVAESARAAGVELKVVSPDVPMTLSVDPTRLTQIILNLLSNAIKFTPEGRSVQLFMGRAPSGDFLMTVEDTGIGMTAEEMVQALQPFQQIDNSLARRYEGTGLGLTLTKLLTELHDGSLTLESEPGRGTRVTVSLPAQRVIAEDRL</sequence>
<dbReference type="SMART" id="SM00387">
    <property type="entry name" value="HATPase_c"/>
    <property type="match status" value="1"/>
</dbReference>
<dbReference type="Pfam" id="PF00512">
    <property type="entry name" value="HisKA"/>
    <property type="match status" value="1"/>
</dbReference>
<dbReference type="Gene3D" id="3.30.565.10">
    <property type="entry name" value="Histidine kinase-like ATPase, C-terminal domain"/>
    <property type="match status" value="1"/>
</dbReference>
<keyword evidence="4" id="KW-0597">Phosphoprotein</keyword>
<keyword evidence="10" id="KW-0472">Membrane</keyword>
<dbReference type="SUPFAM" id="SSF47384">
    <property type="entry name" value="Homodimeric domain of signal transducing histidine kinase"/>
    <property type="match status" value="1"/>
</dbReference>
<protein>
    <recommendedName>
        <fullName evidence="3">histidine kinase</fullName>
        <ecNumber evidence="3">2.7.13.3</ecNumber>
    </recommendedName>
</protein>
<keyword evidence="9" id="KW-0902">Two-component regulatory system</keyword>
<keyword evidence="5" id="KW-0808">Transferase</keyword>
<keyword evidence="8" id="KW-0067">ATP-binding</keyword>
<dbReference type="CDD" id="cd00130">
    <property type="entry name" value="PAS"/>
    <property type="match status" value="1"/>
</dbReference>
<dbReference type="Gene3D" id="3.30.450.20">
    <property type="entry name" value="PAS domain"/>
    <property type="match status" value="1"/>
</dbReference>
<evidence type="ECO:0000259" key="14">
    <source>
        <dbReference type="PROSITE" id="PS50113"/>
    </source>
</evidence>
<evidence type="ECO:0000256" key="5">
    <source>
        <dbReference type="ARBA" id="ARBA00022679"/>
    </source>
</evidence>
<dbReference type="GO" id="GO:0000155">
    <property type="term" value="F:phosphorelay sensor kinase activity"/>
    <property type="evidence" value="ECO:0007669"/>
    <property type="project" value="InterPro"/>
</dbReference>
<dbReference type="GO" id="GO:0005886">
    <property type="term" value="C:plasma membrane"/>
    <property type="evidence" value="ECO:0007669"/>
    <property type="project" value="TreeGrafter"/>
</dbReference>
<evidence type="ECO:0000256" key="1">
    <source>
        <dbReference type="ARBA" id="ARBA00000085"/>
    </source>
</evidence>
<name>A0A6N6VLB3_9HYPH</name>
<evidence type="ECO:0000256" key="6">
    <source>
        <dbReference type="ARBA" id="ARBA00022741"/>
    </source>
</evidence>
<dbReference type="NCBIfam" id="TIGR00229">
    <property type="entry name" value="sensory_box"/>
    <property type="match status" value="1"/>
</dbReference>
<dbReference type="InterPro" id="IPR003661">
    <property type="entry name" value="HisK_dim/P_dom"/>
</dbReference>
<feature type="domain" description="Histidine kinase" evidence="13">
    <location>
        <begin position="174"/>
        <end position="395"/>
    </location>
</feature>
<evidence type="ECO:0000256" key="2">
    <source>
        <dbReference type="ARBA" id="ARBA00004370"/>
    </source>
</evidence>
<dbReference type="EMBL" id="WESC01000002">
    <property type="protein sequence ID" value="KAB7742128.1"/>
    <property type="molecule type" value="Genomic_DNA"/>
</dbReference>
<dbReference type="GO" id="GO:0009927">
    <property type="term" value="F:histidine phosphotransfer kinase activity"/>
    <property type="evidence" value="ECO:0007669"/>
    <property type="project" value="TreeGrafter"/>
</dbReference>
<evidence type="ECO:0000256" key="3">
    <source>
        <dbReference type="ARBA" id="ARBA00012438"/>
    </source>
</evidence>
<keyword evidence="7" id="KW-0418">Kinase</keyword>
<dbReference type="Proteomes" id="UP000468901">
    <property type="component" value="Unassembled WGS sequence"/>
</dbReference>
<proteinExistence type="predicted"/>
<dbReference type="InterPro" id="IPR003594">
    <property type="entry name" value="HATPase_dom"/>
</dbReference>
<dbReference type="AlphaFoldDB" id="A0A6N6VLB3"/>
<dbReference type="SMART" id="SM00388">
    <property type="entry name" value="HisKA"/>
    <property type="match status" value="1"/>
</dbReference>
<keyword evidence="12" id="KW-0175">Coiled coil</keyword>
<dbReference type="Pfam" id="PF02518">
    <property type="entry name" value="HATPase_c"/>
    <property type="match status" value="1"/>
</dbReference>
<evidence type="ECO:0000256" key="4">
    <source>
        <dbReference type="ARBA" id="ARBA00022553"/>
    </source>
</evidence>
<keyword evidence="16" id="KW-1185">Reference proteome</keyword>
<accession>A0A6N6VLB3</accession>
<evidence type="ECO:0000256" key="10">
    <source>
        <dbReference type="ARBA" id="ARBA00023136"/>
    </source>
</evidence>
<dbReference type="Pfam" id="PF13426">
    <property type="entry name" value="PAS_9"/>
    <property type="match status" value="1"/>
</dbReference>
<evidence type="ECO:0000256" key="12">
    <source>
        <dbReference type="SAM" id="Coils"/>
    </source>
</evidence>
<evidence type="ECO:0000256" key="11">
    <source>
        <dbReference type="ARBA" id="ARBA00023306"/>
    </source>
</evidence>
<dbReference type="GO" id="GO:0005524">
    <property type="term" value="F:ATP binding"/>
    <property type="evidence" value="ECO:0007669"/>
    <property type="project" value="UniProtKB-KW"/>
</dbReference>